<dbReference type="RefSeq" id="WP_141845211.1">
    <property type="nucleotide sequence ID" value="NZ_VFPM01000003.1"/>
</dbReference>
<dbReference type="EMBL" id="VFPM01000003">
    <property type="protein sequence ID" value="TQM57793.1"/>
    <property type="molecule type" value="Genomic_DNA"/>
</dbReference>
<proteinExistence type="predicted"/>
<dbReference type="OrthoDB" id="3210980at2"/>
<dbReference type="Pfam" id="PF11452">
    <property type="entry name" value="DUF3000"/>
    <property type="match status" value="1"/>
</dbReference>
<organism evidence="1 2">
    <name type="scientific">Humibacillus xanthopallidus</name>
    <dbReference type="NCBI Taxonomy" id="412689"/>
    <lineage>
        <taxon>Bacteria</taxon>
        <taxon>Bacillati</taxon>
        <taxon>Actinomycetota</taxon>
        <taxon>Actinomycetes</taxon>
        <taxon>Micrococcales</taxon>
        <taxon>Intrasporangiaceae</taxon>
        <taxon>Humibacillus</taxon>
    </lineage>
</organism>
<evidence type="ECO:0000313" key="2">
    <source>
        <dbReference type="Proteomes" id="UP000316747"/>
    </source>
</evidence>
<evidence type="ECO:0000313" key="1">
    <source>
        <dbReference type="EMBL" id="TQM57793.1"/>
    </source>
</evidence>
<dbReference type="AlphaFoldDB" id="A0A543HHI9"/>
<accession>A0A543HHI9</accession>
<dbReference type="InterPro" id="IPR021555">
    <property type="entry name" value="DUF3000"/>
</dbReference>
<dbReference type="Proteomes" id="UP000316747">
    <property type="component" value="Unassembled WGS sequence"/>
</dbReference>
<gene>
    <name evidence="1" type="ORF">FBY41_3125</name>
</gene>
<sequence length="194" mass="20958">MHTRTLPGNHGAVFARTLSALRDVRVRSEVRLTEVPAPTRIAPYAAALTADVIDVSDPEADLATGRFVVLHDPSGPETWDGQWRIVTFARAELEAELAGDPMLGAVGWSWLTESVGARDLTWTAEAGTVTRVVSESFAGLADREASVEMEIRASWTPVQGEIVDHLRAWADMLCTIAGIPPLPDGVVPLPGQRR</sequence>
<comment type="caution">
    <text evidence="1">The sequence shown here is derived from an EMBL/GenBank/DDBJ whole genome shotgun (WGS) entry which is preliminary data.</text>
</comment>
<name>A0A543HHI9_9MICO</name>
<protein>
    <submittedName>
        <fullName evidence="1">DUF3000 family protein</fullName>
    </submittedName>
</protein>
<reference evidence="1 2" key="1">
    <citation type="submission" date="2019-06" db="EMBL/GenBank/DDBJ databases">
        <title>Genome sequencing of plant associated microbes to promote plant fitness in Sorghum bicolor and Oryza sativa.</title>
        <authorList>
            <person name="Coleman-Derr D."/>
        </authorList>
    </citation>
    <scope>NUCLEOTIDE SEQUENCE [LARGE SCALE GENOMIC DNA]</scope>
    <source>
        <strain evidence="1 2">KV-663</strain>
    </source>
</reference>
<keyword evidence="2" id="KW-1185">Reference proteome</keyword>